<name>A0A9N8F4B8_9STRA</name>
<sequence>MGKKAFSAAFAEQHGLPGDKFPDTEEEVLIAQTALDLDFEKLSLDDREKLVFDIHGLPSIAQASDLKERQQKLDALDAALENISNDEPRKSAYDSAVSLNPEYVKKLRTLFLLANEWDPKLAADQMIQHFVNKEKLFGSGEVLGRDILMSDLSKEDMEHLNNGCTQVLPSRDTAGRVVIFCAPGYGGYSKVTNSICRALWYFFQAVMAEEGAAELGLVIVDYGLGKYGNILDLDVIKELANTFVDGACQRTVVEHYCYDHDDPAMHYWAHGASVFSDDSYRHRLRLHFGSQSDVLFKLQTYGIPTHELPINNEQTLDYTWHRQWIEIQRKKETAMNPKILCVIPRRFDVLFGRGRDTRVHAGNIRAKHLVEMRFDEYEKSNKKEKTNIAKEIVAQIKASNGRFLICHEGNVWR</sequence>
<dbReference type="InterPro" id="IPR049227">
    <property type="entry name" value="DUF6824"/>
</dbReference>
<keyword evidence="3" id="KW-1185">Reference proteome</keyword>
<organism evidence="2 3">
    <name type="scientific">Seminavis robusta</name>
    <dbReference type="NCBI Taxonomy" id="568900"/>
    <lineage>
        <taxon>Eukaryota</taxon>
        <taxon>Sar</taxon>
        <taxon>Stramenopiles</taxon>
        <taxon>Ochrophyta</taxon>
        <taxon>Bacillariophyta</taxon>
        <taxon>Bacillariophyceae</taxon>
        <taxon>Bacillariophycidae</taxon>
        <taxon>Naviculales</taxon>
        <taxon>Naviculaceae</taxon>
        <taxon>Seminavis</taxon>
    </lineage>
</organism>
<dbReference type="AlphaFoldDB" id="A0A9N8F4B8"/>
<proteinExistence type="predicted"/>
<evidence type="ECO:0000313" key="3">
    <source>
        <dbReference type="Proteomes" id="UP001153069"/>
    </source>
</evidence>
<gene>
    <name evidence="2" type="ORF">SEMRO_2853_G338670.1</name>
</gene>
<dbReference type="Pfam" id="PF20710">
    <property type="entry name" value="DUF6824"/>
    <property type="match status" value="1"/>
</dbReference>
<accession>A0A9N8F4B8</accession>
<dbReference type="EMBL" id="CAICTM010002851">
    <property type="protein sequence ID" value="CAB9530375.1"/>
    <property type="molecule type" value="Genomic_DNA"/>
</dbReference>
<dbReference type="OrthoDB" id="48408at2759"/>
<evidence type="ECO:0000259" key="1">
    <source>
        <dbReference type="Pfam" id="PF20710"/>
    </source>
</evidence>
<dbReference type="Proteomes" id="UP001153069">
    <property type="component" value="Unassembled WGS sequence"/>
</dbReference>
<evidence type="ECO:0000313" key="2">
    <source>
        <dbReference type="EMBL" id="CAB9530375.1"/>
    </source>
</evidence>
<comment type="caution">
    <text evidence="2">The sequence shown here is derived from an EMBL/GenBank/DDBJ whole genome shotgun (WGS) entry which is preliminary data.</text>
</comment>
<feature type="domain" description="DUF6824" evidence="1">
    <location>
        <begin position="348"/>
        <end position="406"/>
    </location>
</feature>
<reference evidence="2" key="1">
    <citation type="submission" date="2020-06" db="EMBL/GenBank/DDBJ databases">
        <authorList>
            <consortium name="Plant Systems Biology data submission"/>
        </authorList>
    </citation>
    <scope>NUCLEOTIDE SEQUENCE</scope>
    <source>
        <strain evidence="2">D6</strain>
    </source>
</reference>
<protein>
    <submittedName>
        <fullName evidence="2">Transfer protein</fullName>
    </submittedName>
</protein>